<accession>A0A8H4Q4D5</accession>
<keyword evidence="3" id="KW-1185">Reference proteome</keyword>
<gene>
    <name evidence="2" type="ORF">GQ602_005808</name>
</gene>
<name>A0A8H4Q4D5_9HYPO</name>
<comment type="caution">
    <text evidence="2">The sequence shown here is derived from an EMBL/GenBank/DDBJ whole genome shotgun (WGS) entry which is preliminary data.</text>
</comment>
<evidence type="ECO:0000313" key="3">
    <source>
        <dbReference type="Proteomes" id="UP000562929"/>
    </source>
</evidence>
<reference evidence="2 3" key="1">
    <citation type="journal article" date="2020" name="G3 (Bethesda)">
        <title>Genetic Underpinnings of Host Manipulation by Ophiocordyceps as Revealed by Comparative Transcriptomics.</title>
        <authorList>
            <person name="Will I."/>
            <person name="Das B."/>
            <person name="Trinh T."/>
            <person name="Brachmann A."/>
            <person name="Ohm R.A."/>
            <person name="de Bekker C."/>
        </authorList>
    </citation>
    <scope>NUCLEOTIDE SEQUENCE [LARGE SCALE GENOMIC DNA]</scope>
    <source>
        <strain evidence="2 3">EC05</strain>
    </source>
</reference>
<evidence type="ECO:0000256" key="1">
    <source>
        <dbReference type="SAM" id="MobiDB-lite"/>
    </source>
</evidence>
<dbReference type="AlphaFoldDB" id="A0A8H4Q4D5"/>
<dbReference type="Proteomes" id="UP000562929">
    <property type="component" value="Unassembled WGS sequence"/>
</dbReference>
<feature type="region of interest" description="Disordered" evidence="1">
    <location>
        <begin position="51"/>
        <end position="73"/>
    </location>
</feature>
<evidence type="ECO:0000313" key="2">
    <source>
        <dbReference type="EMBL" id="KAF4584435.1"/>
    </source>
</evidence>
<dbReference type="EMBL" id="JAACLJ010000006">
    <property type="protein sequence ID" value="KAF4584435.1"/>
    <property type="molecule type" value="Genomic_DNA"/>
</dbReference>
<proteinExistence type="predicted"/>
<sequence length="73" mass="7977">MSISGRSASSVSSGSGYSKFILEGIEKAPFLLSDVPSFPLQDDSHLAEFPKGQFQPPTRQYPVHEMRVPPVRG</sequence>
<organism evidence="2 3">
    <name type="scientific">Ophiocordyceps camponoti-floridani</name>
    <dbReference type="NCBI Taxonomy" id="2030778"/>
    <lineage>
        <taxon>Eukaryota</taxon>
        <taxon>Fungi</taxon>
        <taxon>Dikarya</taxon>
        <taxon>Ascomycota</taxon>
        <taxon>Pezizomycotina</taxon>
        <taxon>Sordariomycetes</taxon>
        <taxon>Hypocreomycetidae</taxon>
        <taxon>Hypocreales</taxon>
        <taxon>Ophiocordycipitaceae</taxon>
        <taxon>Ophiocordyceps</taxon>
    </lineage>
</organism>
<protein>
    <submittedName>
        <fullName evidence="2">Uncharacterized protein</fullName>
    </submittedName>
</protein>